<feature type="region of interest" description="Disordered" evidence="1">
    <location>
        <begin position="95"/>
        <end position="115"/>
    </location>
</feature>
<dbReference type="InterPro" id="IPR037523">
    <property type="entry name" value="VOC_core"/>
</dbReference>
<feature type="domain" description="VOC" evidence="2">
    <location>
        <begin position="1"/>
        <end position="104"/>
    </location>
</feature>
<dbReference type="GO" id="GO:0016829">
    <property type="term" value="F:lyase activity"/>
    <property type="evidence" value="ECO:0007669"/>
    <property type="project" value="UniProtKB-KW"/>
</dbReference>
<dbReference type="InterPro" id="IPR004360">
    <property type="entry name" value="Glyas_Fos-R_dOase_dom"/>
</dbReference>
<dbReference type="InterPro" id="IPR029068">
    <property type="entry name" value="Glyas_Bleomycin-R_OHBP_Dase"/>
</dbReference>
<dbReference type="Gene3D" id="3.10.180.10">
    <property type="entry name" value="2,3-Dihydroxybiphenyl 1,2-Dioxygenase, domain 1"/>
    <property type="match status" value="1"/>
</dbReference>
<evidence type="ECO:0000259" key="2">
    <source>
        <dbReference type="PROSITE" id="PS51819"/>
    </source>
</evidence>
<dbReference type="InterPro" id="IPR050383">
    <property type="entry name" value="GlyoxalaseI/FosfomycinResist"/>
</dbReference>
<dbReference type="PANTHER" id="PTHR21366:SF22">
    <property type="entry name" value="VOC DOMAIN-CONTAINING PROTEIN"/>
    <property type="match status" value="1"/>
</dbReference>
<comment type="caution">
    <text evidence="3">The sequence shown here is derived from an EMBL/GenBank/DDBJ whole genome shotgun (WGS) entry which is preliminary data.</text>
</comment>
<dbReference type="SUPFAM" id="SSF54593">
    <property type="entry name" value="Glyoxalase/Bleomycin resistance protein/Dihydroxybiphenyl dioxygenase"/>
    <property type="match status" value="1"/>
</dbReference>
<sequence length="115" mass="12314">MVRDLDDALDFYVGALGLRQRTDRPDSPVRGAWLDVGDQQLHLIEGEPPPATGQHFAVRVPDLAAALDLLRSRGVAVGEPIALGTAEQAFLHDPSGNAVELHESGAPRHPAPDVR</sequence>
<gene>
    <name evidence="3" type="ORF">F1721_00265</name>
</gene>
<evidence type="ECO:0000256" key="1">
    <source>
        <dbReference type="SAM" id="MobiDB-lite"/>
    </source>
</evidence>
<protein>
    <submittedName>
        <fullName evidence="3">Lactoylglutathione lyase</fullName>
    </submittedName>
</protein>
<dbReference type="PROSITE" id="PS51819">
    <property type="entry name" value="VOC"/>
    <property type="match status" value="1"/>
</dbReference>
<feature type="compositionally biased region" description="Basic and acidic residues" evidence="1">
    <location>
        <begin position="100"/>
        <end position="115"/>
    </location>
</feature>
<dbReference type="Proteomes" id="UP000323946">
    <property type="component" value="Unassembled WGS sequence"/>
</dbReference>
<dbReference type="PANTHER" id="PTHR21366">
    <property type="entry name" value="GLYOXALASE FAMILY PROTEIN"/>
    <property type="match status" value="1"/>
</dbReference>
<accession>A0A5M7CDE6</accession>
<keyword evidence="3" id="KW-0456">Lyase</keyword>
<dbReference type="EMBL" id="VWPH01000001">
    <property type="protein sequence ID" value="KAA5838427.1"/>
    <property type="molecule type" value="Genomic_DNA"/>
</dbReference>
<proteinExistence type="predicted"/>
<dbReference type="Pfam" id="PF00903">
    <property type="entry name" value="Glyoxalase"/>
    <property type="match status" value="1"/>
</dbReference>
<keyword evidence="4" id="KW-1185">Reference proteome</keyword>
<dbReference type="OrthoDB" id="197463at2"/>
<name>A0A5M7CDE6_SACHI</name>
<evidence type="ECO:0000313" key="4">
    <source>
        <dbReference type="Proteomes" id="UP000323946"/>
    </source>
</evidence>
<evidence type="ECO:0000313" key="3">
    <source>
        <dbReference type="EMBL" id="KAA5838427.1"/>
    </source>
</evidence>
<reference evidence="3 4" key="1">
    <citation type="submission" date="2019-09" db="EMBL/GenBank/DDBJ databases">
        <title>Draft genome sequence of the thermophilic Saccharopolyspora hirsuta VKM Ac-666T.</title>
        <authorList>
            <person name="Lobastova T.G."/>
            <person name="Fokina V."/>
            <person name="Bragin E.Y."/>
            <person name="Shtratnikova V.Y."/>
            <person name="Starodumova I.P."/>
            <person name="Tarlachkov S.V."/>
            <person name="Donova M.V."/>
        </authorList>
    </citation>
    <scope>NUCLEOTIDE SEQUENCE [LARGE SCALE GENOMIC DNA]</scope>
    <source>
        <strain evidence="3 4">VKM Ac-666</strain>
    </source>
</reference>
<organism evidence="3 4">
    <name type="scientific">Saccharopolyspora hirsuta</name>
    <dbReference type="NCBI Taxonomy" id="1837"/>
    <lineage>
        <taxon>Bacteria</taxon>
        <taxon>Bacillati</taxon>
        <taxon>Actinomycetota</taxon>
        <taxon>Actinomycetes</taxon>
        <taxon>Pseudonocardiales</taxon>
        <taxon>Pseudonocardiaceae</taxon>
        <taxon>Saccharopolyspora</taxon>
    </lineage>
</organism>
<dbReference type="AlphaFoldDB" id="A0A5M7CDE6"/>